<dbReference type="EMBL" id="MCFL01000073">
    <property type="protein sequence ID" value="ORZ30842.1"/>
    <property type="molecule type" value="Genomic_DNA"/>
</dbReference>
<dbReference type="Proteomes" id="UP000193411">
    <property type="component" value="Unassembled WGS sequence"/>
</dbReference>
<protein>
    <submittedName>
        <fullName evidence="1">Uncharacterized protein</fullName>
    </submittedName>
</protein>
<keyword evidence="2" id="KW-1185">Reference proteome</keyword>
<feature type="non-terminal residue" evidence="1">
    <location>
        <position position="167"/>
    </location>
</feature>
<evidence type="ECO:0000313" key="1">
    <source>
        <dbReference type="EMBL" id="ORZ30842.1"/>
    </source>
</evidence>
<sequence length="167" mass="18810">MIRTTKTDLLFSTVLHLPDPHGSLGAYPRALSAGLQLQVQPLQQKPALNWMLMSLHPRLQPLANTNASPPAPLLALLLAQSLKGMCLLTTIRIPTTHLHPLHLLLLRLVPHNCHPRHPHPPHHPVVFVIVMIPFHPLQEPQMPIIPPCRRHRHRTDPTLDPRLVPTI</sequence>
<organism evidence="1 2">
    <name type="scientific">Catenaria anguillulae PL171</name>
    <dbReference type="NCBI Taxonomy" id="765915"/>
    <lineage>
        <taxon>Eukaryota</taxon>
        <taxon>Fungi</taxon>
        <taxon>Fungi incertae sedis</taxon>
        <taxon>Blastocladiomycota</taxon>
        <taxon>Blastocladiomycetes</taxon>
        <taxon>Blastocladiales</taxon>
        <taxon>Catenariaceae</taxon>
        <taxon>Catenaria</taxon>
    </lineage>
</organism>
<accession>A0A1Y2HCQ8</accession>
<comment type="caution">
    <text evidence="1">The sequence shown here is derived from an EMBL/GenBank/DDBJ whole genome shotgun (WGS) entry which is preliminary data.</text>
</comment>
<evidence type="ECO:0000313" key="2">
    <source>
        <dbReference type="Proteomes" id="UP000193411"/>
    </source>
</evidence>
<dbReference type="AlphaFoldDB" id="A0A1Y2HCQ8"/>
<reference evidence="1 2" key="1">
    <citation type="submission" date="2016-07" db="EMBL/GenBank/DDBJ databases">
        <title>Pervasive Adenine N6-methylation of Active Genes in Fungi.</title>
        <authorList>
            <consortium name="DOE Joint Genome Institute"/>
            <person name="Mondo S.J."/>
            <person name="Dannebaum R.O."/>
            <person name="Kuo R.C."/>
            <person name="Labutti K."/>
            <person name="Haridas S."/>
            <person name="Kuo A."/>
            <person name="Salamov A."/>
            <person name="Ahrendt S.R."/>
            <person name="Lipzen A."/>
            <person name="Sullivan W."/>
            <person name="Andreopoulos W.B."/>
            <person name="Clum A."/>
            <person name="Lindquist E."/>
            <person name="Daum C."/>
            <person name="Ramamoorthy G.K."/>
            <person name="Gryganskyi A."/>
            <person name="Culley D."/>
            <person name="Magnuson J.K."/>
            <person name="James T.Y."/>
            <person name="O'Malley M.A."/>
            <person name="Stajich J.E."/>
            <person name="Spatafora J.W."/>
            <person name="Visel A."/>
            <person name="Grigoriev I.V."/>
        </authorList>
    </citation>
    <scope>NUCLEOTIDE SEQUENCE [LARGE SCALE GENOMIC DNA]</scope>
    <source>
        <strain evidence="1 2">PL171</strain>
    </source>
</reference>
<name>A0A1Y2HCQ8_9FUNG</name>
<proteinExistence type="predicted"/>
<gene>
    <name evidence="1" type="ORF">BCR44DRAFT_1443717</name>
</gene>